<dbReference type="InterPro" id="IPR003593">
    <property type="entry name" value="AAA+_ATPase"/>
</dbReference>
<keyword evidence="3" id="KW-1003">Cell membrane</keyword>
<reference evidence="8" key="4">
    <citation type="submission" date="2025-08" db="UniProtKB">
        <authorList>
            <consortium name="RefSeq"/>
        </authorList>
    </citation>
    <scope>IDENTIFICATION</scope>
</reference>
<keyword evidence="7" id="KW-1185">Reference proteome</keyword>
<keyword evidence="3" id="KW-0472">Membrane</keyword>
<evidence type="ECO:0000259" key="6">
    <source>
        <dbReference type="PROSITE" id="PS50893"/>
    </source>
</evidence>
<evidence type="ECO:0000313" key="8">
    <source>
        <dbReference type="RefSeq" id="WP_028310432.1"/>
    </source>
</evidence>
<dbReference type="PANTHER" id="PTHR42788:SF13">
    <property type="entry name" value="ALIPHATIC SULFONATES IMPORT ATP-BINDING PROTEIN SSUB"/>
    <property type="match status" value="1"/>
</dbReference>
<keyword evidence="4" id="KW-0547">Nucleotide-binding</keyword>
<evidence type="ECO:0000256" key="3">
    <source>
        <dbReference type="ARBA" id="ARBA00022475"/>
    </source>
</evidence>
<name>A0A8B6X1R1_9BURK</name>
<evidence type="ECO:0000256" key="2">
    <source>
        <dbReference type="ARBA" id="ARBA00022448"/>
    </source>
</evidence>
<feature type="domain" description="ABC transporter" evidence="6">
    <location>
        <begin position="6"/>
        <end position="239"/>
    </location>
</feature>
<dbReference type="InterPro" id="IPR050166">
    <property type="entry name" value="ABC_transporter_ATP-bind"/>
</dbReference>
<evidence type="ECO:0000256" key="4">
    <source>
        <dbReference type="ARBA" id="ARBA00022741"/>
    </source>
</evidence>
<dbReference type="InterPro" id="IPR003439">
    <property type="entry name" value="ABC_transporter-like_ATP-bd"/>
</dbReference>
<reference evidence="8" key="3">
    <citation type="journal article" date="2015" name="F1000Prime Rep">
        <title>Structure and mechanism of ABC transporters.</title>
        <authorList>
            <person name="Wilkens S."/>
        </authorList>
    </citation>
    <scope>NUCLEOTIDE SEQUENCE</scope>
</reference>
<dbReference type="SMART" id="SM00382">
    <property type="entry name" value="AAA"/>
    <property type="match status" value="1"/>
</dbReference>
<dbReference type="Gene3D" id="3.40.50.300">
    <property type="entry name" value="P-loop containing nucleotide triphosphate hydrolases"/>
    <property type="match status" value="1"/>
</dbReference>
<dbReference type="Pfam" id="PF00005">
    <property type="entry name" value="ABC_tran"/>
    <property type="match status" value="1"/>
</dbReference>
<accession>A0A8B6X1R1</accession>
<dbReference type="CDD" id="cd03293">
    <property type="entry name" value="ABC_NrtD_SsuB_transporters"/>
    <property type="match status" value="1"/>
</dbReference>
<keyword evidence="5 8" id="KW-0067">ATP-binding</keyword>
<proteinExistence type="inferred from homology"/>
<dbReference type="OrthoDB" id="9783039at2"/>
<dbReference type="PROSITE" id="PS50893">
    <property type="entry name" value="ABC_TRANSPORTER_2"/>
    <property type="match status" value="1"/>
</dbReference>
<protein>
    <submittedName>
        <fullName evidence="8">ABC transporter ATP-binding protein</fullName>
    </submittedName>
</protein>
<dbReference type="AlphaFoldDB" id="A0A8B6X1R1"/>
<evidence type="ECO:0000313" key="7">
    <source>
        <dbReference type="Proteomes" id="UP000675920"/>
    </source>
</evidence>
<dbReference type="InterPro" id="IPR027417">
    <property type="entry name" value="P-loop_NTPase"/>
</dbReference>
<dbReference type="SUPFAM" id="SSF52540">
    <property type="entry name" value="P-loop containing nucleoside triphosphate hydrolases"/>
    <property type="match status" value="1"/>
</dbReference>
<reference evidence="8" key="2">
    <citation type="journal article" date="2002" name="Curr. Protein Pept. Sci.">
        <title>Phylogenetic and functional classification of ATP-binding cassette (ABC) systems.</title>
        <authorList>
            <person name="Bouige P."/>
            <person name="Laurent D."/>
            <person name="Piloyan L."/>
            <person name="Dassa E."/>
        </authorList>
    </citation>
    <scope>NUCLEOTIDE SEQUENCE</scope>
</reference>
<keyword evidence="2" id="KW-0813">Transport</keyword>
<dbReference type="RefSeq" id="WP_028310432.1">
    <property type="nucleotide sequence ID" value="NZ_AXWS01000007.1"/>
</dbReference>
<dbReference type="PANTHER" id="PTHR42788">
    <property type="entry name" value="TAURINE IMPORT ATP-BINDING PROTEIN-RELATED"/>
    <property type="match status" value="1"/>
</dbReference>
<organism evidence="7 8">
    <name type="scientific">Derxia gummosa DSM 723</name>
    <dbReference type="NCBI Taxonomy" id="1121388"/>
    <lineage>
        <taxon>Bacteria</taxon>
        <taxon>Pseudomonadati</taxon>
        <taxon>Pseudomonadota</taxon>
        <taxon>Betaproteobacteria</taxon>
        <taxon>Burkholderiales</taxon>
        <taxon>Alcaligenaceae</taxon>
        <taxon>Derxia</taxon>
    </lineage>
</organism>
<reference evidence="8" key="1">
    <citation type="journal article" date="1999" name="J. Mol. Biol.">
        <title>ABC-ATPases, adaptable energy generators fuelling transmembrane movement of a variety of molecules in organisms from bacteria to humans.</title>
        <authorList>
            <person name="Holland I.B."/>
            <person name="Blight M.A."/>
        </authorList>
    </citation>
    <scope>NUCLEOTIDE SEQUENCE</scope>
</reference>
<evidence type="ECO:0000256" key="1">
    <source>
        <dbReference type="ARBA" id="ARBA00005417"/>
    </source>
</evidence>
<evidence type="ECO:0000256" key="5">
    <source>
        <dbReference type="ARBA" id="ARBA00022840"/>
    </source>
</evidence>
<sequence>MTGNVIELAGVCQRFAASDGRPVTALADVDLALRPHEFVAVIGPSGCGKSTLLRLVAGLIRPSAGSVRIFGMEVTEPRDEIGMVFQKPVLLPWLDVLGNITFPMKHKYGRVDARDEARARELLAMIGLGDFATRRPAELSGGMQQRVAIARSLLHDPDILLMDEPFSALDALTRDEMSFELLRLWSERPKTVVFVTHSIQEALLLSDRIVVMSARPGRVAEIIDVPLARPRTLATLADPVFHALANDIRVKVFTRKPE</sequence>
<dbReference type="InterPro" id="IPR017871">
    <property type="entry name" value="ABC_transporter-like_CS"/>
</dbReference>
<dbReference type="GO" id="GO:0016887">
    <property type="term" value="F:ATP hydrolysis activity"/>
    <property type="evidence" value="ECO:0007669"/>
    <property type="project" value="InterPro"/>
</dbReference>
<comment type="similarity">
    <text evidence="1">Belongs to the ABC transporter superfamily.</text>
</comment>
<dbReference type="PROSITE" id="PS00211">
    <property type="entry name" value="ABC_TRANSPORTER_1"/>
    <property type="match status" value="1"/>
</dbReference>
<dbReference type="GO" id="GO:0005524">
    <property type="term" value="F:ATP binding"/>
    <property type="evidence" value="ECO:0007669"/>
    <property type="project" value="UniProtKB-KW"/>
</dbReference>
<dbReference type="Proteomes" id="UP000675920">
    <property type="component" value="Unplaced"/>
</dbReference>